<dbReference type="InterPro" id="IPR003368">
    <property type="entry name" value="POMP_repeat"/>
</dbReference>
<evidence type="ECO:0000313" key="10">
    <source>
        <dbReference type="Proteomes" id="UP000008957"/>
    </source>
</evidence>
<evidence type="ECO:0000256" key="5">
    <source>
        <dbReference type="ARBA" id="ARBA00022729"/>
    </source>
</evidence>
<dbReference type="PANTHER" id="PTHR11319">
    <property type="entry name" value="G PROTEIN-COUPLED RECEPTOR-RELATED"/>
    <property type="match status" value="1"/>
</dbReference>
<keyword evidence="10" id="KW-1185">Reference proteome</keyword>
<dbReference type="InterPro" id="IPR030821">
    <property type="entry name" value="Synergist_CTERM"/>
</dbReference>
<dbReference type="SUPFAM" id="SSF51126">
    <property type="entry name" value="Pectin lyase-like"/>
    <property type="match status" value="2"/>
</dbReference>
<dbReference type="RefSeq" id="WP_015556487.1">
    <property type="nucleotide sequence ID" value="NC_021038.1"/>
</dbReference>
<dbReference type="GO" id="GO:0005576">
    <property type="term" value="C:extracellular region"/>
    <property type="evidence" value="ECO:0007669"/>
    <property type="project" value="UniProtKB-SubCell"/>
</dbReference>
<dbReference type="EMBL" id="FP929056">
    <property type="protein sequence ID" value="CBL28340.1"/>
    <property type="molecule type" value="Genomic_DNA"/>
</dbReference>
<evidence type="ECO:0000256" key="6">
    <source>
        <dbReference type="ARBA" id="ARBA00023136"/>
    </source>
</evidence>
<dbReference type="PANTHER" id="PTHR11319:SF35">
    <property type="entry name" value="OUTER MEMBRANE PROTEIN PMPC-RELATED"/>
    <property type="match status" value="1"/>
</dbReference>
<evidence type="ECO:0000256" key="4">
    <source>
        <dbReference type="ARBA" id="ARBA00022525"/>
    </source>
</evidence>
<reference evidence="10" key="1">
    <citation type="submission" date="2010-03" db="EMBL/GenBank/DDBJ databases">
        <title>The genome sequence of Synergistetes sp. SGP1.</title>
        <authorList>
            <consortium name="metaHIT consortium -- http://www.metahit.eu/"/>
            <person name="Pajon A."/>
            <person name="Turner K."/>
            <person name="Parkhill J."/>
            <person name="Wade W."/>
            <person name="Vartoukian S."/>
        </authorList>
    </citation>
    <scope>NUCLEOTIDE SEQUENCE [LARGE SCALE GENOMIC DNA]</scope>
    <source>
        <strain evidence="10">SGP1</strain>
    </source>
</reference>
<keyword evidence="5" id="KW-0732">Signal</keyword>
<dbReference type="Proteomes" id="UP000008957">
    <property type="component" value="Chromosome"/>
</dbReference>
<organism evidence="9 10">
    <name type="scientific">Fretibacterium fastidiosum</name>
    <dbReference type="NCBI Taxonomy" id="651822"/>
    <lineage>
        <taxon>Bacteria</taxon>
        <taxon>Thermotogati</taxon>
        <taxon>Synergistota</taxon>
        <taxon>Synergistia</taxon>
        <taxon>Synergistales</taxon>
        <taxon>Aminobacteriaceae</taxon>
        <taxon>Fretibacterium</taxon>
    </lineage>
</organism>
<dbReference type="InterPro" id="IPR006626">
    <property type="entry name" value="PbH1"/>
</dbReference>
<evidence type="ECO:0000256" key="1">
    <source>
        <dbReference type="ARBA" id="ARBA00004196"/>
    </source>
</evidence>
<proteinExistence type="predicted"/>
<gene>
    <name evidence="9" type="ORF">SY1_11780</name>
</gene>
<evidence type="ECO:0000256" key="2">
    <source>
        <dbReference type="ARBA" id="ARBA00004442"/>
    </source>
</evidence>
<evidence type="ECO:0000256" key="3">
    <source>
        <dbReference type="ARBA" id="ARBA00004613"/>
    </source>
</evidence>
<dbReference type="InterPro" id="IPR011050">
    <property type="entry name" value="Pectin_lyase_fold/virulence"/>
</dbReference>
<dbReference type="AlphaFoldDB" id="A0AB94IX52"/>
<evidence type="ECO:0000256" key="8">
    <source>
        <dbReference type="SAM" id="MobiDB-lite"/>
    </source>
</evidence>
<protein>
    <submittedName>
        <fullName evidence="9">Chlamydia polymorphic membrane protein (Chlamydia_PMP)</fullName>
    </submittedName>
</protein>
<keyword evidence="7" id="KW-0998">Cell outer membrane</keyword>
<dbReference type="GO" id="GO:0009279">
    <property type="term" value="C:cell outer membrane"/>
    <property type="evidence" value="ECO:0007669"/>
    <property type="project" value="UniProtKB-SubCell"/>
</dbReference>
<reference evidence="9 10" key="2">
    <citation type="submission" date="2010-03" db="EMBL/GenBank/DDBJ databases">
        <authorList>
            <person name="Pajon A."/>
        </authorList>
    </citation>
    <scope>NUCLEOTIDE SEQUENCE [LARGE SCALE GENOMIC DNA]</scope>
    <source>
        <strain evidence="9 10">SGP1</strain>
    </source>
</reference>
<dbReference type="NCBIfam" id="TIGR04564">
    <property type="entry name" value="Synergist_CTERM"/>
    <property type="match status" value="1"/>
</dbReference>
<evidence type="ECO:0000313" key="9">
    <source>
        <dbReference type="EMBL" id="CBL28340.1"/>
    </source>
</evidence>
<keyword evidence="6" id="KW-0472">Membrane</keyword>
<name>A0AB94IX52_9BACT</name>
<feature type="compositionally biased region" description="Pro residues" evidence="8">
    <location>
        <begin position="592"/>
        <end position="633"/>
    </location>
</feature>
<dbReference type="SMART" id="SM00710">
    <property type="entry name" value="PbH1"/>
    <property type="match status" value="9"/>
</dbReference>
<accession>A0AB94IX52</accession>
<feature type="region of interest" description="Disordered" evidence="8">
    <location>
        <begin position="587"/>
        <end position="649"/>
    </location>
</feature>
<dbReference type="KEGG" id="sbr:SY1_11780"/>
<comment type="subcellular location">
    <subcellularLocation>
        <location evidence="1">Cell envelope</location>
    </subcellularLocation>
    <subcellularLocation>
        <location evidence="2">Cell outer membrane</location>
    </subcellularLocation>
    <subcellularLocation>
        <location evidence="3">Secreted</location>
    </subcellularLocation>
</comment>
<dbReference type="InterPro" id="IPR059226">
    <property type="entry name" value="Choice_anch_Q_dom"/>
</dbReference>
<dbReference type="NCBIfam" id="NF041518">
    <property type="entry name" value="choice_anch_Q"/>
    <property type="match status" value="1"/>
</dbReference>
<sequence>MLALCFAFVSPADARVYRVNGSAIASGDGGSWSTPLNEAGFAAALSGAVSGDEFWIAKGVYRPAIPVSTDAVTTAEQGKSFTLKEGISLYGGFAGDETEREQRKPDNNVVVLTGDLGLDDGRDAWGVTLSADVIRGKNSKNVLKGTNVKGVRLDGVAVSGGDQGVGAGLSLGRSDIVIQNCLFQGNRAVSFGGGINAAAASLDVCSSRFLGNRGGPNSHGGAVNSVQSYLKLVDCRFEGNATGADKPGNKAGNGGAVQFSDKKGGDKTLTVERCRFSNNTAGAGGGGLYVQNAGTDVTVRGTVFEGNRATHNGGAARFSTSTNILVEDCLFTGNSTVIEGGAIYNSEVGSGDRGMTIRSCTFSGNKTYDDAHVADPNKGSGGAVYNGVSSPVLVNCTFTDNEAKYGGALFNRTGSYPLLLNCTFFGNKAIPQGGQGGEGSSVYNTKCKTGACKPGGGRIVAFNSIFWDGGAEEIVSENDDDSGAALHRSIVRGGAVRGGEVVLSEVTSDDPRLSSPGNHGGSVPTCLPAWNSSARDRGWRVGALTSADVLSADVFWRDWAECAIPAVDARGVARPQFGGVDIGAVELTSTPQPQPEPGPSPVPQPGPDPKPEPQPQPQPQPNPDPAPKPVPKPIPEKPITEAPAEAPMDARYDDSGAWTLAVGEVGSDGTAEVVVSVRLKPVPRRLTLLDVETRNFVEASTAVFLDGEPVTFSAAVSDTGMTRLYEYELRIRGRVRGEALNGAVGQRAALAAMTYMLEGDEVPTRLAFSGDGVSLNGMKRETSRSGGGCDAGLSALALMALLPVVGRRRGRR</sequence>
<keyword evidence="4" id="KW-0964">Secreted</keyword>
<dbReference type="Gene3D" id="2.160.20.10">
    <property type="entry name" value="Single-stranded right-handed beta-helix, Pectin lyase-like"/>
    <property type="match status" value="1"/>
</dbReference>
<evidence type="ECO:0000256" key="7">
    <source>
        <dbReference type="ARBA" id="ARBA00023237"/>
    </source>
</evidence>
<dbReference type="Pfam" id="PF02415">
    <property type="entry name" value="Chlam_PMP"/>
    <property type="match status" value="3"/>
</dbReference>
<dbReference type="InterPro" id="IPR012334">
    <property type="entry name" value="Pectin_lyas_fold"/>
</dbReference>